<comment type="caution">
    <text evidence="1">The sequence shown here is derived from an EMBL/GenBank/DDBJ whole genome shotgun (WGS) entry which is preliminary data.</text>
</comment>
<dbReference type="Proteomes" id="UP000286097">
    <property type="component" value="Unassembled WGS sequence"/>
</dbReference>
<organism evidence="1 2">
    <name type="scientific">Peronospora effusa</name>
    <dbReference type="NCBI Taxonomy" id="542832"/>
    <lineage>
        <taxon>Eukaryota</taxon>
        <taxon>Sar</taxon>
        <taxon>Stramenopiles</taxon>
        <taxon>Oomycota</taxon>
        <taxon>Peronosporomycetes</taxon>
        <taxon>Peronosporales</taxon>
        <taxon>Peronosporaceae</taxon>
        <taxon>Peronospora</taxon>
    </lineage>
</organism>
<evidence type="ECO:0000313" key="2">
    <source>
        <dbReference type="Proteomes" id="UP000286097"/>
    </source>
</evidence>
<accession>A0A3R7VXV0</accession>
<proteinExistence type="predicted"/>
<dbReference type="OrthoDB" id="127705at2759"/>
<dbReference type="EMBL" id="QKXF01000761">
    <property type="protein sequence ID" value="RQM09247.1"/>
    <property type="molecule type" value="Genomic_DNA"/>
</dbReference>
<dbReference type="AlphaFoldDB" id="A0A3R7VXV0"/>
<name>A0A3R7VXV0_9STRA</name>
<sequence>MWVEYMKSKDRSMLLALAYSPDNTRLKILEGLFKIVGAEEDAKVLQDYELTFWEKKKVSAVSLFTKLKLNDVPRKFYFDMWVMYVVRTLNMPIKDMRSVITMLSRRYGDEGLLEMLDALEKTGFNYHMRVELKSALTTSWKNKKKSPHDVFKLLKLNMESEPNHSVDIQRLSMWFQYVDENLSRPGTQMEEVIRDCELDIRVMVLGGLKKIDGAEYVVKILENSLLELFNGRDGLFGDQVVQVFRDLKLDDGLEKLLRHPNLDLFNKFAAKFEPGKTKEASLITAARTVYKDIPLGKTLMAAQGYDVTVKPLLFELFKQWKERHQRIVNQLEGDPHADTKAFVLAFGREW</sequence>
<evidence type="ECO:0000313" key="1">
    <source>
        <dbReference type="EMBL" id="RQM09247.1"/>
    </source>
</evidence>
<reference evidence="1 2" key="1">
    <citation type="submission" date="2018-06" db="EMBL/GenBank/DDBJ databases">
        <title>Comparative genomics of downy mildews reveals potential adaptations to biotrophy.</title>
        <authorList>
            <person name="Fletcher K."/>
            <person name="Klosterman S.J."/>
            <person name="Derevnina L."/>
            <person name="Martin F."/>
            <person name="Koike S."/>
            <person name="Reyes Chin-Wo S."/>
            <person name="Mou B."/>
            <person name="Michelmore R."/>
        </authorList>
    </citation>
    <scope>NUCLEOTIDE SEQUENCE [LARGE SCALE GENOMIC DNA]</scope>
    <source>
        <strain evidence="1 2">R13</strain>
    </source>
</reference>
<gene>
    <name evidence="1" type="ORF">DD237_007415</name>
</gene>
<evidence type="ECO:0008006" key="3">
    <source>
        <dbReference type="Google" id="ProtNLM"/>
    </source>
</evidence>
<protein>
    <recommendedName>
        <fullName evidence="3">RXLR phytopathogen effector protein WY-domain domain-containing protein</fullName>
    </recommendedName>
</protein>
<dbReference type="VEuPathDB" id="FungiDB:DD237_007415"/>